<evidence type="ECO:0000256" key="1">
    <source>
        <dbReference type="ARBA" id="ARBA00004128"/>
    </source>
</evidence>
<evidence type="ECO:0000256" key="10">
    <source>
        <dbReference type="SAM" id="Phobius"/>
    </source>
</evidence>
<dbReference type="Proteomes" id="UP001527925">
    <property type="component" value="Unassembled WGS sequence"/>
</dbReference>
<evidence type="ECO:0000256" key="2">
    <source>
        <dbReference type="ARBA" id="ARBA00008066"/>
    </source>
</evidence>
<sequence length="511" mass="53240">MPSSGAAAADDHHGPGADGPRGNHRVAVARRHADPAPSGTVLSSSINITNTILGAGMLAMPSAIAAVGLGLGIGLICLSATASGTGLFLLSRVAAQVGRKSSFFACAKITYPEAALWIDLAIAIKCFGVSVSYLVICGDLMPEVMQGLWGGALQSTDLLLSKQFWVTVSVIAIAPFSFLRRLDSLRYTSAFALMAVVYLVFVVLVFYVAPPESGMPFPRPEFAEIEWVKISSDLFTALPVFVFAFTCHQNIFSVYNELVDNSAANIEKVISGSILTSVGVYQTIAVIGYLTFGRNVTSNIIAMYPAGKLVTGGQFAIALLVLLSYPLQCHPARASLDKVLGQRAATTSASAGLPPPLAASGSSSSLLGPTGEIAAESDGEGDVRAEPGRIRGDDTPPSALSAPPPPSAARAAMSATRHTAITTTLLVLSYFVAVAVHNLSTILAFVGATGSTTIGYILPGLFYYRMRRNARPPGAPLEPLEFVAVSLALFGIFIMITSLTTQFLGGVAGGH</sequence>
<keyword evidence="13" id="KW-1185">Reference proteome</keyword>
<dbReference type="EMBL" id="JADGIZ020000009">
    <property type="protein sequence ID" value="KAL2917781.1"/>
    <property type="molecule type" value="Genomic_DNA"/>
</dbReference>
<evidence type="ECO:0000256" key="4">
    <source>
        <dbReference type="ARBA" id="ARBA00022554"/>
    </source>
</evidence>
<gene>
    <name evidence="12" type="ORF">HK105_202654</name>
</gene>
<dbReference type="PANTHER" id="PTHR22950:SF678">
    <property type="entry name" value="VACUOLAR AMINO ACID TRANSPORTER 5-RELATED"/>
    <property type="match status" value="1"/>
</dbReference>
<keyword evidence="5 10" id="KW-0812">Transmembrane</keyword>
<evidence type="ECO:0000256" key="6">
    <source>
        <dbReference type="ARBA" id="ARBA00022970"/>
    </source>
</evidence>
<feature type="transmembrane region" description="Helical" evidence="10">
    <location>
        <begin position="191"/>
        <end position="210"/>
    </location>
</feature>
<evidence type="ECO:0000256" key="5">
    <source>
        <dbReference type="ARBA" id="ARBA00022692"/>
    </source>
</evidence>
<feature type="region of interest" description="Disordered" evidence="9">
    <location>
        <begin position="1"/>
        <end position="23"/>
    </location>
</feature>
<accession>A0ABR4NE43</accession>
<evidence type="ECO:0000256" key="9">
    <source>
        <dbReference type="SAM" id="MobiDB-lite"/>
    </source>
</evidence>
<feature type="domain" description="Amino acid transporter transmembrane" evidence="11">
    <location>
        <begin position="39"/>
        <end position="500"/>
    </location>
</feature>
<evidence type="ECO:0000256" key="7">
    <source>
        <dbReference type="ARBA" id="ARBA00022989"/>
    </source>
</evidence>
<feature type="transmembrane region" description="Helical" evidence="10">
    <location>
        <begin position="63"/>
        <end position="93"/>
    </location>
</feature>
<dbReference type="PANTHER" id="PTHR22950">
    <property type="entry name" value="AMINO ACID TRANSPORTER"/>
    <property type="match status" value="1"/>
</dbReference>
<name>A0ABR4NE43_9FUNG</name>
<feature type="region of interest" description="Disordered" evidence="9">
    <location>
        <begin position="348"/>
        <end position="413"/>
    </location>
</feature>
<feature type="transmembrane region" description="Helical" evidence="10">
    <location>
        <begin position="230"/>
        <end position="248"/>
    </location>
</feature>
<proteinExistence type="inferred from homology"/>
<evidence type="ECO:0000313" key="13">
    <source>
        <dbReference type="Proteomes" id="UP001527925"/>
    </source>
</evidence>
<keyword evidence="6" id="KW-0029">Amino-acid transport</keyword>
<feature type="transmembrane region" description="Helical" evidence="10">
    <location>
        <begin position="482"/>
        <end position="505"/>
    </location>
</feature>
<evidence type="ECO:0000259" key="11">
    <source>
        <dbReference type="Pfam" id="PF01490"/>
    </source>
</evidence>
<feature type="transmembrane region" description="Helical" evidence="10">
    <location>
        <begin position="442"/>
        <end position="462"/>
    </location>
</feature>
<dbReference type="InterPro" id="IPR013057">
    <property type="entry name" value="AA_transpt_TM"/>
</dbReference>
<comment type="similarity">
    <text evidence="2">Belongs to the amino acid/polyamine transporter 2 family.</text>
</comment>
<evidence type="ECO:0000256" key="8">
    <source>
        <dbReference type="ARBA" id="ARBA00023136"/>
    </source>
</evidence>
<evidence type="ECO:0000256" key="3">
    <source>
        <dbReference type="ARBA" id="ARBA00022448"/>
    </source>
</evidence>
<feature type="transmembrane region" description="Helical" evidence="10">
    <location>
        <begin position="114"/>
        <end position="136"/>
    </location>
</feature>
<comment type="caution">
    <text evidence="12">The sequence shown here is derived from an EMBL/GenBank/DDBJ whole genome shotgun (WGS) entry which is preliminary data.</text>
</comment>
<keyword evidence="4" id="KW-0926">Vacuole</keyword>
<feature type="compositionally biased region" description="Low complexity" evidence="9">
    <location>
        <begin position="348"/>
        <end position="371"/>
    </location>
</feature>
<feature type="transmembrane region" description="Helical" evidence="10">
    <location>
        <begin position="269"/>
        <end position="290"/>
    </location>
</feature>
<protein>
    <recommendedName>
        <fullName evidence="11">Amino acid transporter transmembrane domain-containing protein</fullName>
    </recommendedName>
</protein>
<feature type="compositionally biased region" description="Basic and acidic residues" evidence="9">
    <location>
        <begin position="381"/>
        <end position="394"/>
    </location>
</feature>
<dbReference type="Pfam" id="PF01490">
    <property type="entry name" value="Aa_trans"/>
    <property type="match status" value="1"/>
</dbReference>
<evidence type="ECO:0000313" key="12">
    <source>
        <dbReference type="EMBL" id="KAL2917781.1"/>
    </source>
</evidence>
<feature type="transmembrane region" description="Helical" evidence="10">
    <location>
        <begin position="419"/>
        <end position="436"/>
    </location>
</feature>
<keyword evidence="7 10" id="KW-1133">Transmembrane helix</keyword>
<keyword evidence="3" id="KW-0813">Transport</keyword>
<feature type="transmembrane region" description="Helical" evidence="10">
    <location>
        <begin position="302"/>
        <end position="323"/>
    </location>
</feature>
<comment type="subcellular location">
    <subcellularLocation>
        <location evidence="1">Vacuole membrane</location>
        <topology evidence="1">Multi-pass membrane protein</topology>
    </subcellularLocation>
</comment>
<keyword evidence="8 10" id="KW-0472">Membrane</keyword>
<reference evidence="12 13" key="1">
    <citation type="submission" date="2023-09" db="EMBL/GenBank/DDBJ databases">
        <title>Pangenome analysis of Batrachochytrium dendrobatidis and related Chytrids.</title>
        <authorList>
            <person name="Yacoub M.N."/>
            <person name="Stajich J.E."/>
            <person name="James T.Y."/>
        </authorList>
    </citation>
    <scope>NUCLEOTIDE SEQUENCE [LARGE SCALE GENOMIC DNA]</scope>
    <source>
        <strain evidence="12 13">JEL0888</strain>
    </source>
</reference>
<organism evidence="12 13">
    <name type="scientific">Polyrhizophydium stewartii</name>
    <dbReference type="NCBI Taxonomy" id="2732419"/>
    <lineage>
        <taxon>Eukaryota</taxon>
        <taxon>Fungi</taxon>
        <taxon>Fungi incertae sedis</taxon>
        <taxon>Chytridiomycota</taxon>
        <taxon>Chytridiomycota incertae sedis</taxon>
        <taxon>Chytridiomycetes</taxon>
        <taxon>Rhizophydiales</taxon>
        <taxon>Rhizophydiales incertae sedis</taxon>
        <taxon>Polyrhizophydium</taxon>
    </lineage>
</organism>
<feature type="transmembrane region" description="Helical" evidence="10">
    <location>
        <begin position="163"/>
        <end position="179"/>
    </location>
</feature>